<dbReference type="InterPro" id="IPR014284">
    <property type="entry name" value="RNA_pol_sigma-70_dom"/>
</dbReference>
<dbReference type="Gene3D" id="1.10.1740.10">
    <property type="match status" value="1"/>
</dbReference>
<sequence length="185" mass="21528">MDFLYLKHLSQGHDKNEVLQNLMEEYGQDVWNFAFSVTRHPAIADDIRQEVFVKAFNRLETYRGQSSVKTWLLAITRNAVTDYHRSAFFRKVTLVDYIKETGEHPSAEQQYLDSQKIDDAWKAVMSLPMKLREVIVLFVHHELSIAEIARLLKISESAAKVRLHRARIRVNQTFNGSEGDRHGEL</sequence>
<dbReference type="InterPro" id="IPR013249">
    <property type="entry name" value="RNA_pol_sigma70_r4_t2"/>
</dbReference>
<dbReference type="PANTHER" id="PTHR43133:SF46">
    <property type="entry name" value="RNA POLYMERASE SIGMA-70 FACTOR ECF SUBFAMILY"/>
    <property type="match status" value="1"/>
</dbReference>
<dbReference type="Pfam" id="PF08281">
    <property type="entry name" value="Sigma70_r4_2"/>
    <property type="match status" value="1"/>
</dbReference>
<dbReference type="NCBIfam" id="TIGR02937">
    <property type="entry name" value="sigma70-ECF"/>
    <property type="match status" value="1"/>
</dbReference>
<dbReference type="Pfam" id="PF04542">
    <property type="entry name" value="Sigma70_r2"/>
    <property type="match status" value="1"/>
</dbReference>
<dbReference type="InterPro" id="IPR039425">
    <property type="entry name" value="RNA_pol_sigma-70-like"/>
</dbReference>
<dbReference type="EMBL" id="JXAL01000003">
    <property type="protein sequence ID" value="KIL37012.1"/>
    <property type="molecule type" value="Genomic_DNA"/>
</dbReference>
<comment type="similarity">
    <text evidence="1">Belongs to the sigma-70 factor family. ECF subfamily.</text>
</comment>
<dbReference type="PANTHER" id="PTHR43133">
    <property type="entry name" value="RNA POLYMERASE ECF-TYPE SIGMA FACTO"/>
    <property type="match status" value="1"/>
</dbReference>
<evidence type="ECO:0000259" key="6">
    <source>
        <dbReference type="Pfam" id="PF08281"/>
    </source>
</evidence>
<protein>
    <recommendedName>
        <fullName evidence="9">RNA polymerase sigma factor</fullName>
    </recommendedName>
</protein>
<keyword evidence="2" id="KW-0805">Transcription regulation</keyword>
<accession>A0ABR5A7Y5</accession>
<dbReference type="InterPro" id="IPR013324">
    <property type="entry name" value="RNA_pol_sigma_r3/r4-like"/>
</dbReference>
<reference evidence="7 8" key="1">
    <citation type="submission" date="2014-12" db="EMBL/GenBank/DDBJ databases">
        <title>Draft genome sequence of Cohnella kolymensis strain B-2846.</title>
        <authorList>
            <person name="Karlyshev A.V."/>
            <person name="Kudryashova E.B."/>
        </authorList>
    </citation>
    <scope>NUCLEOTIDE SEQUENCE [LARGE SCALE GENOMIC DNA]</scope>
    <source>
        <strain evidence="7 8">VKM B-2846</strain>
    </source>
</reference>
<dbReference type="Gene3D" id="1.10.10.10">
    <property type="entry name" value="Winged helix-like DNA-binding domain superfamily/Winged helix DNA-binding domain"/>
    <property type="match status" value="1"/>
</dbReference>
<dbReference type="InterPro" id="IPR013325">
    <property type="entry name" value="RNA_pol_sigma_r2"/>
</dbReference>
<dbReference type="InterPro" id="IPR007627">
    <property type="entry name" value="RNA_pol_sigma70_r2"/>
</dbReference>
<name>A0ABR5A7Y5_9BACL</name>
<keyword evidence="8" id="KW-1185">Reference proteome</keyword>
<comment type="caution">
    <text evidence="7">The sequence shown here is derived from an EMBL/GenBank/DDBJ whole genome shotgun (WGS) entry which is preliminary data.</text>
</comment>
<evidence type="ECO:0000256" key="4">
    <source>
        <dbReference type="ARBA" id="ARBA00023163"/>
    </source>
</evidence>
<gene>
    <name evidence="7" type="ORF">SD71_04850</name>
</gene>
<evidence type="ECO:0000313" key="8">
    <source>
        <dbReference type="Proteomes" id="UP000054526"/>
    </source>
</evidence>
<feature type="domain" description="RNA polymerase sigma-70 region 2" evidence="5">
    <location>
        <begin position="22"/>
        <end position="86"/>
    </location>
</feature>
<dbReference type="InterPro" id="IPR036388">
    <property type="entry name" value="WH-like_DNA-bd_sf"/>
</dbReference>
<dbReference type="RefSeq" id="WP_041060344.1">
    <property type="nucleotide sequence ID" value="NZ_JXAL01000003.1"/>
</dbReference>
<evidence type="ECO:0000256" key="3">
    <source>
        <dbReference type="ARBA" id="ARBA00023082"/>
    </source>
</evidence>
<dbReference type="SUPFAM" id="SSF88946">
    <property type="entry name" value="Sigma2 domain of RNA polymerase sigma factors"/>
    <property type="match status" value="1"/>
</dbReference>
<proteinExistence type="inferred from homology"/>
<evidence type="ECO:0000313" key="7">
    <source>
        <dbReference type="EMBL" id="KIL37012.1"/>
    </source>
</evidence>
<evidence type="ECO:0000256" key="2">
    <source>
        <dbReference type="ARBA" id="ARBA00023015"/>
    </source>
</evidence>
<feature type="domain" description="RNA polymerase sigma factor 70 region 4 type 2" evidence="6">
    <location>
        <begin position="121"/>
        <end position="169"/>
    </location>
</feature>
<organism evidence="7 8">
    <name type="scientific">Cohnella kolymensis</name>
    <dbReference type="NCBI Taxonomy" id="1590652"/>
    <lineage>
        <taxon>Bacteria</taxon>
        <taxon>Bacillati</taxon>
        <taxon>Bacillota</taxon>
        <taxon>Bacilli</taxon>
        <taxon>Bacillales</taxon>
        <taxon>Paenibacillaceae</taxon>
        <taxon>Cohnella</taxon>
    </lineage>
</organism>
<evidence type="ECO:0008006" key="9">
    <source>
        <dbReference type="Google" id="ProtNLM"/>
    </source>
</evidence>
<evidence type="ECO:0000256" key="1">
    <source>
        <dbReference type="ARBA" id="ARBA00010641"/>
    </source>
</evidence>
<keyword evidence="4" id="KW-0804">Transcription</keyword>
<evidence type="ECO:0000259" key="5">
    <source>
        <dbReference type="Pfam" id="PF04542"/>
    </source>
</evidence>
<keyword evidence="3" id="KW-0731">Sigma factor</keyword>
<dbReference type="Proteomes" id="UP000054526">
    <property type="component" value="Unassembled WGS sequence"/>
</dbReference>
<dbReference type="SUPFAM" id="SSF88659">
    <property type="entry name" value="Sigma3 and sigma4 domains of RNA polymerase sigma factors"/>
    <property type="match status" value="1"/>
</dbReference>